<name>A0A5C7FWF9_9BACT</name>
<keyword evidence="8" id="KW-0732">Signal</keyword>
<dbReference type="InterPro" id="IPR036942">
    <property type="entry name" value="Beta-barrel_TonB_sf"/>
</dbReference>
<keyword evidence="10" id="KW-0675">Receptor</keyword>
<dbReference type="SUPFAM" id="SSF56935">
    <property type="entry name" value="Porins"/>
    <property type="match status" value="1"/>
</dbReference>
<evidence type="ECO:0000256" key="4">
    <source>
        <dbReference type="ARBA" id="ARBA00022692"/>
    </source>
</evidence>
<evidence type="ECO:0000256" key="3">
    <source>
        <dbReference type="ARBA" id="ARBA00022452"/>
    </source>
</evidence>
<dbReference type="InterPro" id="IPR008969">
    <property type="entry name" value="CarboxyPept-like_regulatory"/>
</dbReference>
<dbReference type="FunFam" id="2.170.130.10:FF:000003">
    <property type="entry name" value="SusC/RagA family TonB-linked outer membrane protein"/>
    <property type="match status" value="1"/>
</dbReference>
<dbReference type="InterPro" id="IPR012910">
    <property type="entry name" value="Plug_dom"/>
</dbReference>
<dbReference type="NCBIfam" id="TIGR04057">
    <property type="entry name" value="SusC_RagA_signa"/>
    <property type="match status" value="1"/>
</dbReference>
<feature type="domain" description="TonB-dependent receptor plug" evidence="9">
    <location>
        <begin position="113"/>
        <end position="218"/>
    </location>
</feature>
<feature type="signal peptide" evidence="8">
    <location>
        <begin position="1"/>
        <end position="21"/>
    </location>
</feature>
<evidence type="ECO:0000256" key="5">
    <source>
        <dbReference type="ARBA" id="ARBA00023136"/>
    </source>
</evidence>
<comment type="similarity">
    <text evidence="7">Belongs to the TonB-dependent receptor family.</text>
</comment>
<dbReference type="Gene3D" id="2.40.170.20">
    <property type="entry name" value="TonB-dependent receptor, beta-barrel domain"/>
    <property type="match status" value="1"/>
</dbReference>
<comment type="caution">
    <text evidence="10">The sequence shown here is derived from an EMBL/GenBank/DDBJ whole genome shotgun (WGS) entry which is preliminary data.</text>
</comment>
<keyword evidence="3 7" id="KW-1134">Transmembrane beta strand</keyword>
<dbReference type="Gene3D" id="2.60.40.1120">
    <property type="entry name" value="Carboxypeptidase-like, regulatory domain"/>
    <property type="match status" value="1"/>
</dbReference>
<proteinExistence type="inferred from homology"/>
<dbReference type="RefSeq" id="WP_147930291.1">
    <property type="nucleotide sequence ID" value="NZ_VOXD01000010.1"/>
</dbReference>
<dbReference type="GO" id="GO:0009279">
    <property type="term" value="C:cell outer membrane"/>
    <property type="evidence" value="ECO:0007669"/>
    <property type="project" value="UniProtKB-SubCell"/>
</dbReference>
<keyword evidence="2 7" id="KW-0813">Transport</keyword>
<dbReference type="OrthoDB" id="9768177at2"/>
<dbReference type="InterPro" id="IPR039426">
    <property type="entry name" value="TonB-dep_rcpt-like"/>
</dbReference>
<comment type="subcellular location">
    <subcellularLocation>
        <location evidence="1 7">Cell outer membrane</location>
        <topology evidence="1 7">Multi-pass membrane protein</topology>
    </subcellularLocation>
</comment>
<feature type="chain" id="PRO_5022950321" evidence="8">
    <location>
        <begin position="22"/>
        <end position="997"/>
    </location>
</feature>
<accession>A0A5C7FWF9</accession>
<keyword evidence="5 7" id="KW-0472">Membrane</keyword>
<organism evidence="10 11">
    <name type="scientific">Neolewinella aurantiaca</name>
    <dbReference type="NCBI Taxonomy" id="2602767"/>
    <lineage>
        <taxon>Bacteria</taxon>
        <taxon>Pseudomonadati</taxon>
        <taxon>Bacteroidota</taxon>
        <taxon>Saprospiria</taxon>
        <taxon>Saprospirales</taxon>
        <taxon>Lewinellaceae</taxon>
        <taxon>Neolewinella</taxon>
    </lineage>
</organism>
<dbReference type="Pfam" id="PF07715">
    <property type="entry name" value="Plug"/>
    <property type="match status" value="1"/>
</dbReference>
<dbReference type="InterPro" id="IPR023997">
    <property type="entry name" value="TonB-dep_OMP_SusC/RagA_CS"/>
</dbReference>
<evidence type="ECO:0000313" key="10">
    <source>
        <dbReference type="EMBL" id="TXF89971.1"/>
    </source>
</evidence>
<evidence type="ECO:0000256" key="8">
    <source>
        <dbReference type="SAM" id="SignalP"/>
    </source>
</evidence>
<gene>
    <name evidence="10" type="ORF">FUA23_08435</name>
</gene>
<dbReference type="Proteomes" id="UP000321907">
    <property type="component" value="Unassembled WGS sequence"/>
</dbReference>
<reference evidence="10 11" key="1">
    <citation type="submission" date="2019-08" db="EMBL/GenBank/DDBJ databases">
        <title>Lewinella sp. strain SSH13 Genome sequencing and assembly.</title>
        <authorList>
            <person name="Kim I."/>
        </authorList>
    </citation>
    <scope>NUCLEOTIDE SEQUENCE [LARGE SCALE GENOMIC DNA]</scope>
    <source>
        <strain evidence="10 11">SSH13</strain>
    </source>
</reference>
<dbReference type="AlphaFoldDB" id="A0A5C7FWF9"/>
<dbReference type="EMBL" id="VOXD01000010">
    <property type="protein sequence ID" value="TXF89971.1"/>
    <property type="molecule type" value="Genomic_DNA"/>
</dbReference>
<dbReference type="InterPro" id="IPR023996">
    <property type="entry name" value="TonB-dep_OMP_SusC/RagA"/>
</dbReference>
<evidence type="ECO:0000256" key="7">
    <source>
        <dbReference type="PROSITE-ProRule" id="PRU01360"/>
    </source>
</evidence>
<evidence type="ECO:0000256" key="6">
    <source>
        <dbReference type="ARBA" id="ARBA00023237"/>
    </source>
</evidence>
<evidence type="ECO:0000259" key="9">
    <source>
        <dbReference type="Pfam" id="PF07715"/>
    </source>
</evidence>
<evidence type="ECO:0000256" key="2">
    <source>
        <dbReference type="ARBA" id="ARBA00022448"/>
    </source>
</evidence>
<evidence type="ECO:0000313" key="11">
    <source>
        <dbReference type="Proteomes" id="UP000321907"/>
    </source>
</evidence>
<dbReference type="InterPro" id="IPR037066">
    <property type="entry name" value="Plug_dom_sf"/>
</dbReference>
<sequence length="997" mass="107784">MRQRILFFLALFTFLCTSVSAQTTVSGIVTGDGDPLIGVSVRANNSSSGAVTDLDGRYELSLPAGSDSLYFTYIGFAPRAEAVNNRSIIDIELSEASELLSEVVVIGYGVQKKDDLTGSVSVVSTEDLVDVPTQSLGQALQGKVSGLQIIPGSGTPGADAIFRIRGVGTLNNADPLFVVDGMILSDISFLNPRDVESVSVLKDASATAIYGARGANGVIIVTTKQGADAGAGRISVSAYTGTQEVVKTIDVANATEYATLINEADINEGRPARYANPEQYGEGTNWQDEIFQTAPIQNIQASFAAGNDVSSFNLSANYFKQEGIIKGSDFERFTARINTTRKVKSWLQLGTNIGLILGSSDNVNSGGILLNAYRADPITAPRDSLGNFGNTAIRGNTGNPLATIEFNNNKSQDYRAVGNAFASASLGEHFTFRTSFGLDFTYAKNRAFTPVFFVSASQQNEENNISVFNAYRRNWLWENTLTYNQSFGKHNVDGLVGVTSQDNFGEFISGGRQRLIGEDPSLFYLNAGDVTTATNSNGTFGGNWGLLSYLGRINYTYDSRYLLTVSGRVDGSSRFGDNNRYGFFPSVGLGWNVSQEEFWNASGAISRLKLRASWGQTGNDRIGDFGYTPLVSSGVNAVFGVDEILLPGATLQTHSNPDLKWETTTQTDFGIELGLLDNRLQLEADAYRKVTSGVLFNAPIPDYIGAGAAVRNIAEVLNRGLDLKLEWREVRGALSYSLGGNLSLVHNEVLKLDGEQNDFFAGGLGIGGQLGTNSRAGFAAGSFWGYEIDGVFQNQEEVDQFATLGTQRPGDLRFKDQNGDGVITPDEDRVVLGSAIPDAILGLNGSVAISGFDLTFDFTGQFGNEIINAKKMSRFGAYNYEVSFLDRWNGEGTSDTEPRVTLAGQNIETLSSRFVEDGSYIRLRNLTVGYTLPKAVTDRLRMQSFRLYLSGTNLWTSTDYSGYNPEIYNGSVFDNGIDRGDIYPIAKTITAGLDIQF</sequence>
<protein>
    <submittedName>
        <fullName evidence="10">TonB-dependent receptor</fullName>
    </submittedName>
</protein>
<keyword evidence="6 7" id="KW-0998">Cell outer membrane</keyword>
<keyword evidence="4 7" id="KW-0812">Transmembrane</keyword>
<dbReference type="PROSITE" id="PS52016">
    <property type="entry name" value="TONB_DEPENDENT_REC_3"/>
    <property type="match status" value="1"/>
</dbReference>
<keyword evidence="11" id="KW-1185">Reference proteome</keyword>
<dbReference type="SUPFAM" id="SSF49464">
    <property type="entry name" value="Carboxypeptidase regulatory domain-like"/>
    <property type="match status" value="1"/>
</dbReference>
<evidence type="ECO:0000256" key="1">
    <source>
        <dbReference type="ARBA" id="ARBA00004571"/>
    </source>
</evidence>
<dbReference type="NCBIfam" id="TIGR04056">
    <property type="entry name" value="OMP_RagA_SusC"/>
    <property type="match status" value="1"/>
</dbReference>
<dbReference type="Pfam" id="PF13715">
    <property type="entry name" value="CarbopepD_reg_2"/>
    <property type="match status" value="1"/>
</dbReference>
<dbReference type="Gene3D" id="2.170.130.10">
    <property type="entry name" value="TonB-dependent receptor, plug domain"/>
    <property type="match status" value="1"/>
</dbReference>